<dbReference type="SUPFAM" id="SSF47473">
    <property type="entry name" value="EF-hand"/>
    <property type="match status" value="1"/>
</dbReference>
<dbReference type="PROSITE" id="PS50222">
    <property type="entry name" value="EF_HAND_2"/>
    <property type="match status" value="1"/>
</dbReference>
<keyword evidence="1" id="KW-0479">Metal-binding</keyword>
<name>A0A9K3GEK4_9EUKA</name>
<dbReference type="PROSITE" id="PS00018">
    <property type="entry name" value="EF_HAND_1"/>
    <property type="match status" value="2"/>
</dbReference>
<keyword evidence="2" id="KW-0106">Calcium</keyword>
<dbReference type="InterPro" id="IPR018247">
    <property type="entry name" value="EF_Hand_1_Ca_BS"/>
</dbReference>
<dbReference type="InterPro" id="IPR041534">
    <property type="entry name" value="EF-hand_13"/>
</dbReference>
<dbReference type="GO" id="GO:0005509">
    <property type="term" value="F:calcium ion binding"/>
    <property type="evidence" value="ECO:0007669"/>
    <property type="project" value="InterPro"/>
</dbReference>
<sequence>MLFVAGSTPIMDCQRLAVRANSLTMLSIVSWCFTWMYWISPFINVCTGIMAVMYISEAMKALAVKYSAVHQALFMSFSPLTSTPLSSTPLTPASNGPYTPYAPHADAPRECVVGAKQGTGTPLYEFERPQHDRLDWFEGLHRDILTRLESFGSLAPASLGVEHTSIALRAFHPDVLTPSMLVASMRCPPDPEASVLGSSVEIGDLSRVPEFKRSEDEMDLLATHPSHGMGTGTGRAGYPVGLAGVLPDHTELVASVNVFELLLEVFGLPAILSHSLFPLLPGHLDAHRSSNGISLPPEEEAKRRRVMEDAMHMLGGLTRRSHSAIGETSDDETDPFDRLLNALDETPSRTEAVRSEQALYGLPSEPESVPVLDWDMLTEYYTAYIHNKDMTSRLFSAVKAPGEKYLYPTDLRRMVMSVVMHHPGLAFLRVTPEFQSKYTNTVVTRLMYQYDREDIGKISLLSMKRSDRQRERQRERGSGSDLDMLGTTAEDREGTDLLSTLWNTMLGQDISSAVRVFSYQHFYVLYCVFWEIDTNHDQKISHDDLLKYANYALSFRCVQRVFEHPRTIYSGMDEGEMSFQGFVWFLMSEEDKDTPQALRYWFEIADIDGDGYIGPHDIKYFFSEQMERLENLGQESVSTEDVLCQMTDMVHTRRNFMCADERFSEPRPQAGLGTTHKKPGSDRSRNAINLYLSQDDIAACLMQGNLFNAMFNLTKFMQFESRDPYTIHWDADSPDKNNWDRFARLTYGILASADEED</sequence>
<feature type="domain" description="EF-hand" evidence="4">
    <location>
        <begin position="593"/>
        <end position="628"/>
    </location>
</feature>
<dbReference type="OrthoDB" id="5586at2759"/>
<evidence type="ECO:0000256" key="3">
    <source>
        <dbReference type="SAM" id="MobiDB-lite"/>
    </source>
</evidence>
<evidence type="ECO:0000256" key="2">
    <source>
        <dbReference type="ARBA" id="ARBA00022837"/>
    </source>
</evidence>
<evidence type="ECO:0000259" key="4">
    <source>
        <dbReference type="PROSITE" id="PS50222"/>
    </source>
</evidence>
<accession>A0A9K3GEK4</accession>
<dbReference type="InterPro" id="IPR011992">
    <property type="entry name" value="EF-hand-dom_pair"/>
</dbReference>
<proteinExistence type="predicted"/>
<dbReference type="Pfam" id="PF17958">
    <property type="entry name" value="EF-hand_13"/>
    <property type="match status" value="1"/>
</dbReference>
<dbReference type="Pfam" id="PF13499">
    <property type="entry name" value="EF-hand_7"/>
    <property type="match status" value="1"/>
</dbReference>
<feature type="region of interest" description="Disordered" evidence="3">
    <location>
        <begin position="466"/>
        <end position="486"/>
    </location>
</feature>
<protein>
    <recommendedName>
        <fullName evidence="4">EF-hand domain-containing protein</fullName>
    </recommendedName>
</protein>
<dbReference type="InterPro" id="IPR002048">
    <property type="entry name" value="EF_hand_dom"/>
</dbReference>
<dbReference type="Proteomes" id="UP000265618">
    <property type="component" value="Unassembled WGS sequence"/>
</dbReference>
<evidence type="ECO:0000256" key="1">
    <source>
        <dbReference type="ARBA" id="ARBA00022723"/>
    </source>
</evidence>
<comment type="caution">
    <text evidence="5">The sequence shown here is derived from an EMBL/GenBank/DDBJ whole genome shotgun (WGS) entry which is preliminary data.</text>
</comment>
<dbReference type="AlphaFoldDB" id="A0A9K3GEK4"/>
<feature type="compositionally biased region" description="Basic and acidic residues" evidence="3">
    <location>
        <begin position="466"/>
        <end position="478"/>
    </location>
</feature>
<organism evidence="5 6">
    <name type="scientific">Kipferlia bialata</name>
    <dbReference type="NCBI Taxonomy" id="797122"/>
    <lineage>
        <taxon>Eukaryota</taxon>
        <taxon>Metamonada</taxon>
        <taxon>Carpediemonas-like organisms</taxon>
        <taxon>Kipferlia</taxon>
    </lineage>
</organism>
<dbReference type="PANTHER" id="PTHR14095:SF0">
    <property type="entry name" value="MIP22305P"/>
    <property type="match status" value="1"/>
</dbReference>
<dbReference type="EMBL" id="BDIP01000059">
    <property type="protein sequence ID" value="GIQ79812.1"/>
    <property type="molecule type" value="Genomic_DNA"/>
</dbReference>
<dbReference type="Gene3D" id="1.10.238.10">
    <property type="entry name" value="EF-hand"/>
    <property type="match status" value="1"/>
</dbReference>
<dbReference type="GO" id="GO:0019888">
    <property type="term" value="F:protein phosphatase regulator activity"/>
    <property type="evidence" value="ECO:0007669"/>
    <property type="project" value="TreeGrafter"/>
</dbReference>
<gene>
    <name evidence="5" type="ORF">KIPB_000511</name>
</gene>
<dbReference type="PANTHER" id="PTHR14095">
    <property type="entry name" value="PHOSPHATASE 2A REGULATORY SUBUNIT-RELATED"/>
    <property type="match status" value="1"/>
</dbReference>
<evidence type="ECO:0000313" key="6">
    <source>
        <dbReference type="Proteomes" id="UP000265618"/>
    </source>
</evidence>
<dbReference type="GO" id="GO:0000159">
    <property type="term" value="C:protein phosphatase type 2A complex"/>
    <property type="evidence" value="ECO:0007669"/>
    <property type="project" value="TreeGrafter"/>
</dbReference>
<reference evidence="5 6" key="1">
    <citation type="journal article" date="2018" name="PLoS ONE">
        <title>The draft genome of Kipferlia bialata reveals reductive genome evolution in fornicate parasites.</title>
        <authorList>
            <person name="Tanifuji G."/>
            <person name="Takabayashi S."/>
            <person name="Kume K."/>
            <person name="Takagi M."/>
            <person name="Nakayama T."/>
            <person name="Kamikawa R."/>
            <person name="Inagaki Y."/>
            <person name="Hashimoto T."/>
        </authorList>
    </citation>
    <scope>NUCLEOTIDE SEQUENCE [LARGE SCALE GENOMIC DNA]</scope>
    <source>
        <strain evidence="5">NY0173</strain>
    </source>
</reference>
<dbReference type="Gene3D" id="1.10.238.220">
    <property type="match status" value="1"/>
</dbReference>
<evidence type="ECO:0000313" key="5">
    <source>
        <dbReference type="EMBL" id="GIQ79812.1"/>
    </source>
</evidence>
<keyword evidence="6" id="KW-1185">Reference proteome</keyword>